<feature type="compositionally biased region" description="Low complexity" evidence="1">
    <location>
        <begin position="61"/>
        <end position="71"/>
    </location>
</feature>
<dbReference type="EMBL" id="CACSLK010027843">
    <property type="protein sequence ID" value="CAA0834195.1"/>
    <property type="molecule type" value="Genomic_DNA"/>
</dbReference>
<dbReference type="AlphaFoldDB" id="A0A9N7RLB8"/>
<organism evidence="2 3">
    <name type="scientific">Striga hermonthica</name>
    <name type="common">Purple witchweed</name>
    <name type="synonym">Buchnera hermonthica</name>
    <dbReference type="NCBI Taxonomy" id="68872"/>
    <lineage>
        <taxon>Eukaryota</taxon>
        <taxon>Viridiplantae</taxon>
        <taxon>Streptophyta</taxon>
        <taxon>Embryophyta</taxon>
        <taxon>Tracheophyta</taxon>
        <taxon>Spermatophyta</taxon>
        <taxon>Magnoliopsida</taxon>
        <taxon>eudicotyledons</taxon>
        <taxon>Gunneridae</taxon>
        <taxon>Pentapetalae</taxon>
        <taxon>asterids</taxon>
        <taxon>lamiids</taxon>
        <taxon>Lamiales</taxon>
        <taxon>Orobanchaceae</taxon>
        <taxon>Buchnereae</taxon>
        <taxon>Striga</taxon>
    </lineage>
</organism>
<dbReference type="Proteomes" id="UP001153555">
    <property type="component" value="Unassembled WGS sequence"/>
</dbReference>
<sequence>PSPRRHQTSTNSKPRLHNITPLQSFSCHSVRRLHPASRNRCLAVKSTTRSCPEWPRRAAKSSRAAASSTAAPQYLPTPRNPSP</sequence>
<reference evidence="2" key="1">
    <citation type="submission" date="2019-12" db="EMBL/GenBank/DDBJ databases">
        <authorList>
            <person name="Scholes J."/>
        </authorList>
    </citation>
    <scope>NUCLEOTIDE SEQUENCE</scope>
</reference>
<name>A0A9N7RLB8_STRHE</name>
<comment type="caution">
    <text evidence="2">The sequence shown here is derived from an EMBL/GenBank/DDBJ whole genome shotgun (WGS) entry which is preliminary data.</text>
</comment>
<feature type="non-terminal residue" evidence="2">
    <location>
        <position position="83"/>
    </location>
</feature>
<evidence type="ECO:0000313" key="2">
    <source>
        <dbReference type="EMBL" id="CAA0834195.1"/>
    </source>
</evidence>
<gene>
    <name evidence="2" type="ORF">SHERM_29435</name>
</gene>
<evidence type="ECO:0000313" key="3">
    <source>
        <dbReference type="Proteomes" id="UP001153555"/>
    </source>
</evidence>
<protein>
    <submittedName>
        <fullName evidence="2">Uncharacterized protein</fullName>
    </submittedName>
</protein>
<feature type="region of interest" description="Disordered" evidence="1">
    <location>
        <begin position="45"/>
        <end position="83"/>
    </location>
</feature>
<proteinExistence type="predicted"/>
<feature type="non-terminal residue" evidence="2">
    <location>
        <position position="1"/>
    </location>
</feature>
<evidence type="ECO:0000256" key="1">
    <source>
        <dbReference type="SAM" id="MobiDB-lite"/>
    </source>
</evidence>
<accession>A0A9N7RLB8</accession>
<keyword evidence="3" id="KW-1185">Reference proteome</keyword>